<sequence>MKIQIYPSSELANALICAAQSKDLSLNALILEVLENKFLEKENMPVSELTNIVFKEVTSYVEQNTDMEFDLFVASETFRNIPMTADGKPSPLRAQIGRSFANSVRSGRFELPIQKVKLENGKNKLSLNNALVYKLMIKNEPLNSPLPLYEPIYEKIRSWIGYFENQPKIKYNENPEAHDQYRQQNDLDCVLRNGNLNADTIFSLWLPLRYTLVSLNGYVKIEHTTGLKIEKTIPFLKSLISNNNLEKLLPKEKQTTVLLSNLFKLGQRIENTMLLPVRALQKRGGKPYFDYMPYFLYECFEGGDFFGYFGADKKFIQWVIDEDLDMFFNGNISKENIIDLANTGDLKKGIPTEINDLLVNYIKILEQRRNRFVE</sequence>
<gene>
    <name evidence="1" type="ORF">ERS132414_02268</name>
</gene>
<evidence type="ECO:0000313" key="1">
    <source>
        <dbReference type="EMBL" id="CYV15631.1"/>
    </source>
</evidence>
<dbReference type="AlphaFoldDB" id="A0A0Z8HEC1"/>
<protein>
    <submittedName>
        <fullName evidence="1">Uncharacterized protein</fullName>
    </submittedName>
</protein>
<name>A0A0Z8HEC1_STRSU</name>
<dbReference type="RefSeq" id="WP_044775944.1">
    <property type="nucleotide sequence ID" value="NZ_CEDY01000010.1"/>
</dbReference>
<proteinExistence type="predicted"/>
<dbReference type="Proteomes" id="UP000072794">
    <property type="component" value="Unassembled WGS sequence"/>
</dbReference>
<dbReference type="EMBL" id="FIHA01000070">
    <property type="protein sequence ID" value="CYV15631.1"/>
    <property type="molecule type" value="Genomic_DNA"/>
</dbReference>
<organism evidence="1 2">
    <name type="scientific">Streptococcus suis</name>
    <dbReference type="NCBI Taxonomy" id="1307"/>
    <lineage>
        <taxon>Bacteria</taxon>
        <taxon>Bacillati</taxon>
        <taxon>Bacillota</taxon>
        <taxon>Bacilli</taxon>
        <taxon>Lactobacillales</taxon>
        <taxon>Streptococcaceae</taxon>
        <taxon>Streptococcus</taxon>
    </lineage>
</organism>
<evidence type="ECO:0000313" key="2">
    <source>
        <dbReference type="Proteomes" id="UP000072794"/>
    </source>
</evidence>
<reference evidence="1 2" key="1">
    <citation type="submission" date="2016-02" db="EMBL/GenBank/DDBJ databases">
        <authorList>
            <consortium name="Pathogen Informatics"/>
        </authorList>
    </citation>
    <scope>NUCLEOTIDE SEQUENCE [LARGE SCALE GENOMIC DNA]</scope>
    <source>
        <strain evidence="1 2">LSS52</strain>
    </source>
</reference>
<accession>A0A0Z8HEC1</accession>